<organism evidence="1 2">
    <name type="scientific">Tripterygium wilfordii</name>
    <name type="common">Thunder God vine</name>
    <dbReference type="NCBI Taxonomy" id="458696"/>
    <lineage>
        <taxon>Eukaryota</taxon>
        <taxon>Viridiplantae</taxon>
        <taxon>Streptophyta</taxon>
        <taxon>Embryophyta</taxon>
        <taxon>Tracheophyta</taxon>
        <taxon>Spermatophyta</taxon>
        <taxon>Magnoliopsida</taxon>
        <taxon>eudicotyledons</taxon>
        <taxon>Gunneridae</taxon>
        <taxon>Pentapetalae</taxon>
        <taxon>rosids</taxon>
        <taxon>fabids</taxon>
        <taxon>Celastrales</taxon>
        <taxon>Celastraceae</taxon>
        <taxon>Tripterygium</taxon>
    </lineage>
</organism>
<keyword evidence="2" id="KW-1185">Reference proteome</keyword>
<dbReference type="Proteomes" id="UP000593562">
    <property type="component" value="Unassembled WGS sequence"/>
</dbReference>
<evidence type="ECO:0000313" key="2">
    <source>
        <dbReference type="Proteomes" id="UP000593562"/>
    </source>
</evidence>
<protein>
    <submittedName>
        <fullName evidence="1">Uncharacterized protein</fullName>
    </submittedName>
</protein>
<dbReference type="AlphaFoldDB" id="A0A7J7D2G9"/>
<dbReference type="InParanoid" id="A0A7J7D2G9"/>
<evidence type="ECO:0000313" key="1">
    <source>
        <dbReference type="EMBL" id="KAF5740439.1"/>
    </source>
</evidence>
<gene>
    <name evidence="1" type="ORF">HS088_TW11G00508</name>
</gene>
<sequence>MWCLVSISVADHATQRSWQHSTHNGGCCSMSQSQQAVSQSLLHPVKELKWHLPLDARCKVHQKLLKSCMNCCICAHTCRFVCECPMVTVYVYMHAVVYECIINTNWTIMLNFC</sequence>
<comment type="caution">
    <text evidence="1">The sequence shown here is derived from an EMBL/GenBank/DDBJ whole genome shotgun (WGS) entry which is preliminary data.</text>
</comment>
<reference evidence="1 2" key="1">
    <citation type="journal article" date="2020" name="Nat. Commun.">
        <title>Genome of Tripterygium wilfordii and identification of cytochrome P450 involved in triptolide biosynthesis.</title>
        <authorList>
            <person name="Tu L."/>
            <person name="Su P."/>
            <person name="Zhang Z."/>
            <person name="Gao L."/>
            <person name="Wang J."/>
            <person name="Hu T."/>
            <person name="Zhou J."/>
            <person name="Zhang Y."/>
            <person name="Zhao Y."/>
            <person name="Liu Y."/>
            <person name="Song Y."/>
            <person name="Tong Y."/>
            <person name="Lu Y."/>
            <person name="Yang J."/>
            <person name="Xu C."/>
            <person name="Jia M."/>
            <person name="Peters R.J."/>
            <person name="Huang L."/>
            <person name="Gao W."/>
        </authorList>
    </citation>
    <scope>NUCLEOTIDE SEQUENCE [LARGE SCALE GENOMIC DNA]</scope>
    <source>
        <strain evidence="2">cv. XIE 37</strain>
        <tissue evidence="1">Leaf</tissue>
    </source>
</reference>
<proteinExistence type="predicted"/>
<name>A0A7J7D2G9_TRIWF</name>
<accession>A0A7J7D2G9</accession>
<dbReference type="EMBL" id="JAAARO010000011">
    <property type="protein sequence ID" value="KAF5740439.1"/>
    <property type="molecule type" value="Genomic_DNA"/>
</dbReference>